<evidence type="ECO:0000256" key="1">
    <source>
        <dbReference type="SAM" id="MobiDB-lite"/>
    </source>
</evidence>
<evidence type="ECO:0000259" key="2">
    <source>
        <dbReference type="Pfam" id="PF07905"/>
    </source>
</evidence>
<dbReference type="AlphaFoldDB" id="A0A2Z3YRA1"/>
<accession>A0A2Z3YRA1</accession>
<reference evidence="4" key="1">
    <citation type="submission" date="2017-11" db="EMBL/GenBank/DDBJ databases">
        <title>Otitis media/interna in a cat caused by the recently described species Corynebacterium provencense.</title>
        <authorList>
            <person name="Kittl S."/>
            <person name="Brodard I."/>
            <person name="Rychener L."/>
            <person name="Jores J."/>
            <person name="Roosje P."/>
            <person name="Gobeli Brawand S."/>
        </authorList>
    </citation>
    <scope>NUCLEOTIDE SEQUENCE [LARGE SCALE GENOMIC DNA]</scope>
    <source>
        <strain evidence="4">17KM38</strain>
    </source>
</reference>
<dbReference type="STRING" id="1737425.GCA_900049755_01679"/>
<dbReference type="RefSeq" id="WP_110482296.1">
    <property type="nucleotide sequence ID" value="NZ_CP024988.1"/>
</dbReference>
<name>A0A2Z3YRA1_9CORY</name>
<protein>
    <recommendedName>
        <fullName evidence="2">Purine catabolism PurC-like domain-containing protein</fullName>
    </recommendedName>
</protein>
<evidence type="ECO:0000313" key="4">
    <source>
        <dbReference type="Proteomes" id="UP000247696"/>
    </source>
</evidence>
<dbReference type="Pfam" id="PF07905">
    <property type="entry name" value="PucR"/>
    <property type="match status" value="1"/>
</dbReference>
<feature type="region of interest" description="Disordered" evidence="1">
    <location>
        <begin position="181"/>
        <end position="200"/>
    </location>
</feature>
<gene>
    <name evidence="3" type="ORF">Csp1_26530</name>
</gene>
<dbReference type="InterPro" id="IPR042070">
    <property type="entry name" value="PucR_C-HTH_sf"/>
</dbReference>
<dbReference type="InterPro" id="IPR012914">
    <property type="entry name" value="PucR_dom"/>
</dbReference>
<dbReference type="EMBL" id="CP024988">
    <property type="protein sequence ID" value="AWT27396.1"/>
    <property type="molecule type" value="Genomic_DNA"/>
</dbReference>
<sequence length="503" mass="53480">MLVADLITDPELHLELATPSPIRDLEKPVRAAVVTESMTPTAYLEPDTLLLTTGIGMNFEDARIWEAYVERLVTGRVSAVAFGIGQPHRKVPAGLTAAAHAAGLPVLTVPTDVPFLQLQHSVNQSIASERYYLSRQAWDLAAHCTRAAGRGAGVDELVHLIEDRAGVDVVVLDDSGHRFAGTASPDARQRAGDRGGARATVGIPLPVSGEATWQLCVREEESRDLRTLLTPATAILSMALSRQFENPAPVVWPLLDEVVGNPTVQGFNRLAGEITERGVPTLRGSVVLRVSSRSPVRRNLLAHRVGSFLQPDHRTLTLPVTDAVFVLVADGRGPGQSPESGAVSVSVSDLSRLLRDGGAVDARAGDAVLVSEPVRGTGHLVLEIRRLLGRRSEPGVWVVGRPDTDDIVDLVPAALQEALATAVLDPVLSSPESARMLATLSALLSTSTTTAAAEVAGVHRNTFLSDRRRLERRLAMDLGDAGNRVVCTVALALLRRDGSGPAA</sequence>
<dbReference type="OrthoDB" id="8450798at2"/>
<keyword evidence="4" id="KW-1185">Reference proteome</keyword>
<organism evidence="3 4">
    <name type="scientific">Corynebacterium provencense</name>
    <dbReference type="NCBI Taxonomy" id="1737425"/>
    <lineage>
        <taxon>Bacteria</taxon>
        <taxon>Bacillati</taxon>
        <taxon>Actinomycetota</taxon>
        <taxon>Actinomycetes</taxon>
        <taxon>Mycobacteriales</taxon>
        <taxon>Corynebacteriaceae</taxon>
        <taxon>Corynebacterium</taxon>
    </lineage>
</organism>
<feature type="compositionally biased region" description="Basic and acidic residues" evidence="1">
    <location>
        <begin position="187"/>
        <end position="196"/>
    </location>
</feature>
<dbReference type="Gene3D" id="1.10.10.2840">
    <property type="entry name" value="PucR C-terminal helix-turn-helix domain"/>
    <property type="match status" value="1"/>
</dbReference>
<dbReference type="Proteomes" id="UP000247696">
    <property type="component" value="Chromosome"/>
</dbReference>
<evidence type="ECO:0000313" key="3">
    <source>
        <dbReference type="EMBL" id="AWT27396.1"/>
    </source>
</evidence>
<dbReference type="KEGG" id="cpre:Csp1_26530"/>
<proteinExistence type="predicted"/>
<feature type="domain" description="Purine catabolism PurC-like" evidence="2">
    <location>
        <begin position="23"/>
        <end position="126"/>
    </location>
</feature>